<dbReference type="OrthoDB" id="6511427at2759"/>
<dbReference type="GO" id="GO:0046872">
    <property type="term" value="F:metal ion binding"/>
    <property type="evidence" value="ECO:0007669"/>
    <property type="project" value="UniProtKB-KW"/>
</dbReference>
<dbReference type="EMBL" id="DS113419">
    <property type="protein sequence ID" value="EAY06612.1"/>
    <property type="molecule type" value="Genomic_DNA"/>
</dbReference>
<accession>A2EL59</accession>
<dbReference type="STRING" id="5722.A2EL59"/>
<dbReference type="RefSeq" id="XP_001318835.1">
    <property type="nucleotide sequence ID" value="XM_001318800.1"/>
</dbReference>
<dbReference type="InterPro" id="IPR006186">
    <property type="entry name" value="Ser/Thr-sp_prot-phosphatase"/>
</dbReference>
<comment type="catalytic activity">
    <reaction evidence="6">
        <text>O-phospho-L-seryl-[protein] + H2O = L-seryl-[protein] + phosphate</text>
        <dbReference type="Rhea" id="RHEA:20629"/>
        <dbReference type="Rhea" id="RHEA-COMP:9863"/>
        <dbReference type="Rhea" id="RHEA-COMP:11604"/>
        <dbReference type="ChEBI" id="CHEBI:15377"/>
        <dbReference type="ChEBI" id="CHEBI:29999"/>
        <dbReference type="ChEBI" id="CHEBI:43474"/>
        <dbReference type="ChEBI" id="CHEBI:83421"/>
        <dbReference type="EC" id="3.1.3.16"/>
    </reaction>
</comment>
<name>A2EL59_TRIV3</name>
<dbReference type="FunFam" id="3.60.21.10:FF:000224">
    <property type="entry name" value="Serine/threonine-protein phosphatase"/>
    <property type="match status" value="1"/>
</dbReference>
<dbReference type="EC" id="3.1.3.16" evidence="8"/>
<gene>
    <name evidence="10" type="ORF">TVAG_056060</name>
</gene>
<dbReference type="GO" id="GO:0005737">
    <property type="term" value="C:cytoplasm"/>
    <property type="evidence" value="ECO:0000318"/>
    <property type="project" value="GO_Central"/>
</dbReference>
<sequence>MNETYYQCVGIVRTIEAILTENIDSVIQGKEKFVLSHFPLIEIENICKEVDKIFQSEPIVLDINMPILVVGDLHGHLLDLLRIYRNYGFPPKQNYIFLGDYIDRGEFSLEVVLYIYAFKFLYPKNVYMIRGNHEFFSNFNSSHVFSTELETHYPRTRLYETIINSFSSMPLAAKLFDKVLCIHGGISPDFVSLDQLYQFKRPIVEYNNDPVLTGLLWSDPNKNEDHFCPSRRKTGFLFGQTPFLNFINNNHISCVLRGHECVMDGYQVHFGGKLITVFSSSNYCGTTGNKAAVLFVDQNDMKPISLDPLGYITRETTIFLPSCDFIDIYWKHGKTSARPILNPSKPILASLSTRSKLGVILKQHNTHRPLIRCSNSQTAKGISEKQDNYMLFATN</sequence>
<evidence type="ECO:0000256" key="7">
    <source>
        <dbReference type="ARBA" id="ARBA00048336"/>
    </source>
</evidence>
<protein>
    <recommendedName>
        <fullName evidence="8">Serine/threonine-protein phosphatase</fullName>
        <ecNumber evidence="8">3.1.3.16</ecNumber>
    </recommendedName>
</protein>
<keyword evidence="3 8" id="KW-0378">Hydrolase</keyword>
<evidence type="ECO:0000256" key="5">
    <source>
        <dbReference type="ARBA" id="ARBA00023211"/>
    </source>
</evidence>
<keyword evidence="4" id="KW-0904">Protein phosphatase</keyword>
<evidence type="ECO:0000313" key="11">
    <source>
        <dbReference type="Proteomes" id="UP000001542"/>
    </source>
</evidence>
<dbReference type="InterPro" id="IPR029052">
    <property type="entry name" value="Metallo-depent_PP-like"/>
</dbReference>
<keyword evidence="2" id="KW-0479">Metal-binding</keyword>
<dbReference type="Pfam" id="PF00149">
    <property type="entry name" value="Metallophos"/>
    <property type="match status" value="1"/>
</dbReference>
<dbReference type="InterPro" id="IPR050341">
    <property type="entry name" value="PP1_catalytic_subunit"/>
</dbReference>
<keyword evidence="11" id="KW-1185">Reference proteome</keyword>
<comment type="similarity">
    <text evidence="8">Belongs to the PPP phosphatase family.</text>
</comment>
<dbReference type="InterPro" id="IPR004843">
    <property type="entry name" value="Calcineurin-like_PHP"/>
</dbReference>
<dbReference type="SMR" id="A2EL59"/>
<dbReference type="GO" id="GO:0005634">
    <property type="term" value="C:nucleus"/>
    <property type="evidence" value="ECO:0000318"/>
    <property type="project" value="GO_Central"/>
</dbReference>
<dbReference type="VEuPathDB" id="TrichDB:TVAGG3_0217320"/>
<proteinExistence type="inferred from homology"/>
<comment type="cofactor">
    <cofactor evidence="1">
        <name>Mn(2+)</name>
        <dbReference type="ChEBI" id="CHEBI:29035"/>
    </cofactor>
</comment>
<dbReference type="InParanoid" id="A2EL59"/>
<organism evidence="10 11">
    <name type="scientific">Trichomonas vaginalis (strain ATCC PRA-98 / G3)</name>
    <dbReference type="NCBI Taxonomy" id="412133"/>
    <lineage>
        <taxon>Eukaryota</taxon>
        <taxon>Metamonada</taxon>
        <taxon>Parabasalia</taxon>
        <taxon>Trichomonadida</taxon>
        <taxon>Trichomonadidae</taxon>
        <taxon>Trichomonas</taxon>
    </lineage>
</organism>
<dbReference type="eggNOG" id="KOG0374">
    <property type="taxonomic scope" value="Eukaryota"/>
</dbReference>
<dbReference type="PROSITE" id="PS00125">
    <property type="entry name" value="SER_THR_PHOSPHATASE"/>
    <property type="match status" value="1"/>
</dbReference>
<comment type="catalytic activity">
    <reaction evidence="7 8">
        <text>O-phospho-L-threonyl-[protein] + H2O = L-threonyl-[protein] + phosphate</text>
        <dbReference type="Rhea" id="RHEA:47004"/>
        <dbReference type="Rhea" id="RHEA-COMP:11060"/>
        <dbReference type="Rhea" id="RHEA-COMP:11605"/>
        <dbReference type="ChEBI" id="CHEBI:15377"/>
        <dbReference type="ChEBI" id="CHEBI:30013"/>
        <dbReference type="ChEBI" id="CHEBI:43474"/>
        <dbReference type="ChEBI" id="CHEBI:61977"/>
        <dbReference type="EC" id="3.1.3.16"/>
    </reaction>
</comment>
<evidence type="ECO:0000313" key="10">
    <source>
        <dbReference type="EMBL" id="EAY06612.1"/>
    </source>
</evidence>
<evidence type="ECO:0000256" key="8">
    <source>
        <dbReference type="RuleBase" id="RU004273"/>
    </source>
</evidence>
<evidence type="ECO:0000256" key="2">
    <source>
        <dbReference type="ARBA" id="ARBA00022723"/>
    </source>
</evidence>
<evidence type="ECO:0000256" key="4">
    <source>
        <dbReference type="ARBA" id="ARBA00022912"/>
    </source>
</evidence>
<dbReference type="VEuPathDB" id="TrichDB:TVAG_056060"/>
<dbReference type="Proteomes" id="UP000001542">
    <property type="component" value="Unassembled WGS sequence"/>
</dbReference>
<keyword evidence="5" id="KW-0464">Manganese</keyword>
<dbReference type="SMART" id="SM00156">
    <property type="entry name" value="PP2Ac"/>
    <property type="match status" value="1"/>
</dbReference>
<dbReference type="PANTHER" id="PTHR11668:SF300">
    <property type="entry name" value="SERINE_THREONINE-PROTEIN PHOSPHATASE"/>
    <property type="match status" value="1"/>
</dbReference>
<dbReference type="GO" id="GO:0004722">
    <property type="term" value="F:protein serine/threonine phosphatase activity"/>
    <property type="evidence" value="ECO:0000318"/>
    <property type="project" value="GO_Central"/>
</dbReference>
<evidence type="ECO:0000256" key="6">
    <source>
        <dbReference type="ARBA" id="ARBA00047761"/>
    </source>
</evidence>
<reference evidence="10" key="2">
    <citation type="journal article" date="2007" name="Science">
        <title>Draft genome sequence of the sexually transmitted pathogen Trichomonas vaginalis.</title>
        <authorList>
            <person name="Carlton J.M."/>
            <person name="Hirt R.P."/>
            <person name="Silva J.C."/>
            <person name="Delcher A.L."/>
            <person name="Schatz M."/>
            <person name="Zhao Q."/>
            <person name="Wortman J.R."/>
            <person name="Bidwell S.L."/>
            <person name="Alsmark U.C.M."/>
            <person name="Besteiro S."/>
            <person name="Sicheritz-Ponten T."/>
            <person name="Noel C.J."/>
            <person name="Dacks J.B."/>
            <person name="Foster P.G."/>
            <person name="Simillion C."/>
            <person name="Van de Peer Y."/>
            <person name="Miranda-Saavedra D."/>
            <person name="Barton G.J."/>
            <person name="Westrop G.D."/>
            <person name="Mueller S."/>
            <person name="Dessi D."/>
            <person name="Fiori P.L."/>
            <person name="Ren Q."/>
            <person name="Paulsen I."/>
            <person name="Zhang H."/>
            <person name="Bastida-Corcuera F.D."/>
            <person name="Simoes-Barbosa A."/>
            <person name="Brown M.T."/>
            <person name="Hayes R.D."/>
            <person name="Mukherjee M."/>
            <person name="Okumura C.Y."/>
            <person name="Schneider R."/>
            <person name="Smith A.J."/>
            <person name="Vanacova S."/>
            <person name="Villalvazo M."/>
            <person name="Haas B.J."/>
            <person name="Pertea M."/>
            <person name="Feldblyum T.V."/>
            <person name="Utterback T.R."/>
            <person name="Shu C.L."/>
            <person name="Osoegawa K."/>
            <person name="de Jong P.J."/>
            <person name="Hrdy I."/>
            <person name="Horvathova L."/>
            <person name="Zubacova Z."/>
            <person name="Dolezal P."/>
            <person name="Malik S.B."/>
            <person name="Logsdon J.M. Jr."/>
            <person name="Henze K."/>
            <person name="Gupta A."/>
            <person name="Wang C.C."/>
            <person name="Dunne R.L."/>
            <person name="Upcroft J.A."/>
            <person name="Upcroft P."/>
            <person name="White O."/>
            <person name="Salzberg S.L."/>
            <person name="Tang P."/>
            <person name="Chiu C.-H."/>
            <person name="Lee Y.-S."/>
            <person name="Embley T.M."/>
            <person name="Coombs G.H."/>
            <person name="Mottram J.C."/>
            <person name="Tachezy J."/>
            <person name="Fraser-Liggett C.M."/>
            <person name="Johnson P.J."/>
        </authorList>
    </citation>
    <scope>NUCLEOTIDE SEQUENCE [LARGE SCALE GENOMIC DNA]</scope>
    <source>
        <strain evidence="10">G3</strain>
    </source>
</reference>
<evidence type="ECO:0000259" key="9">
    <source>
        <dbReference type="PROSITE" id="PS00125"/>
    </source>
</evidence>
<dbReference type="PRINTS" id="PR00114">
    <property type="entry name" value="STPHPHTASE"/>
</dbReference>
<evidence type="ECO:0000256" key="1">
    <source>
        <dbReference type="ARBA" id="ARBA00001936"/>
    </source>
</evidence>
<dbReference type="SUPFAM" id="SSF56300">
    <property type="entry name" value="Metallo-dependent phosphatases"/>
    <property type="match status" value="1"/>
</dbReference>
<dbReference type="Gene3D" id="3.60.21.10">
    <property type="match status" value="1"/>
</dbReference>
<dbReference type="CDD" id="cd00144">
    <property type="entry name" value="MPP_PPP_family"/>
    <property type="match status" value="1"/>
</dbReference>
<evidence type="ECO:0000256" key="3">
    <source>
        <dbReference type="ARBA" id="ARBA00022801"/>
    </source>
</evidence>
<reference evidence="10" key="1">
    <citation type="submission" date="2006-10" db="EMBL/GenBank/DDBJ databases">
        <authorList>
            <person name="Amadeo P."/>
            <person name="Zhao Q."/>
            <person name="Wortman J."/>
            <person name="Fraser-Liggett C."/>
            <person name="Carlton J."/>
        </authorList>
    </citation>
    <scope>NUCLEOTIDE SEQUENCE</scope>
    <source>
        <strain evidence="10">G3</strain>
    </source>
</reference>
<dbReference type="PANTHER" id="PTHR11668">
    <property type="entry name" value="SERINE/THREONINE PROTEIN PHOSPHATASE"/>
    <property type="match status" value="1"/>
</dbReference>
<feature type="domain" description="Serine/threonine specific protein phosphatases" evidence="9">
    <location>
        <begin position="129"/>
        <end position="134"/>
    </location>
</feature>
<dbReference type="AlphaFoldDB" id="A2EL59"/>
<dbReference type="KEGG" id="tva:4764491"/>